<accession>A0A5B7GNI4</accession>
<evidence type="ECO:0000313" key="2">
    <source>
        <dbReference type="EMBL" id="MPC59179.1"/>
    </source>
</evidence>
<gene>
    <name evidence="2" type="ORF">E2C01_053195</name>
</gene>
<dbReference type="Proteomes" id="UP000324222">
    <property type="component" value="Unassembled WGS sequence"/>
</dbReference>
<feature type="chain" id="PRO_5023049817" description="Secreted protein" evidence="1">
    <location>
        <begin position="19"/>
        <end position="67"/>
    </location>
</feature>
<name>A0A5B7GNI4_PORTR</name>
<feature type="signal peptide" evidence="1">
    <location>
        <begin position="1"/>
        <end position="18"/>
    </location>
</feature>
<dbReference type="EMBL" id="VSRR010016334">
    <property type="protein sequence ID" value="MPC59179.1"/>
    <property type="molecule type" value="Genomic_DNA"/>
</dbReference>
<evidence type="ECO:0000256" key="1">
    <source>
        <dbReference type="SAM" id="SignalP"/>
    </source>
</evidence>
<reference evidence="2 3" key="1">
    <citation type="submission" date="2019-05" db="EMBL/GenBank/DDBJ databases">
        <title>Another draft genome of Portunus trituberculatus and its Hox gene families provides insights of decapod evolution.</title>
        <authorList>
            <person name="Jeong J.-H."/>
            <person name="Song I."/>
            <person name="Kim S."/>
            <person name="Choi T."/>
            <person name="Kim D."/>
            <person name="Ryu S."/>
            <person name="Kim W."/>
        </authorList>
    </citation>
    <scope>NUCLEOTIDE SEQUENCE [LARGE SCALE GENOMIC DNA]</scope>
    <source>
        <tissue evidence="2">Muscle</tissue>
    </source>
</reference>
<keyword evidence="3" id="KW-1185">Reference proteome</keyword>
<comment type="caution">
    <text evidence="2">The sequence shown here is derived from an EMBL/GenBank/DDBJ whole genome shotgun (WGS) entry which is preliminary data.</text>
</comment>
<sequence>MAFLFLASLLSLRSFLFGAIELDTKIVSKRRCRNTPARGDGVVELRQGVIVFKREVGDLHLKYWKYG</sequence>
<proteinExistence type="predicted"/>
<evidence type="ECO:0008006" key="4">
    <source>
        <dbReference type="Google" id="ProtNLM"/>
    </source>
</evidence>
<organism evidence="2 3">
    <name type="scientific">Portunus trituberculatus</name>
    <name type="common">Swimming crab</name>
    <name type="synonym">Neptunus trituberculatus</name>
    <dbReference type="NCBI Taxonomy" id="210409"/>
    <lineage>
        <taxon>Eukaryota</taxon>
        <taxon>Metazoa</taxon>
        <taxon>Ecdysozoa</taxon>
        <taxon>Arthropoda</taxon>
        <taxon>Crustacea</taxon>
        <taxon>Multicrustacea</taxon>
        <taxon>Malacostraca</taxon>
        <taxon>Eumalacostraca</taxon>
        <taxon>Eucarida</taxon>
        <taxon>Decapoda</taxon>
        <taxon>Pleocyemata</taxon>
        <taxon>Brachyura</taxon>
        <taxon>Eubrachyura</taxon>
        <taxon>Portunoidea</taxon>
        <taxon>Portunidae</taxon>
        <taxon>Portuninae</taxon>
        <taxon>Portunus</taxon>
    </lineage>
</organism>
<protein>
    <recommendedName>
        <fullName evidence="4">Secreted protein</fullName>
    </recommendedName>
</protein>
<keyword evidence="1" id="KW-0732">Signal</keyword>
<dbReference type="AlphaFoldDB" id="A0A5B7GNI4"/>
<evidence type="ECO:0000313" key="3">
    <source>
        <dbReference type="Proteomes" id="UP000324222"/>
    </source>
</evidence>